<dbReference type="InterPro" id="IPR026575">
    <property type="entry name" value="GpdQ/CpdA-like"/>
</dbReference>
<dbReference type="Pfam" id="PF00149">
    <property type="entry name" value="Metallophos"/>
    <property type="match status" value="1"/>
</dbReference>
<evidence type="ECO:0000256" key="1">
    <source>
        <dbReference type="ARBA" id="ARBA00022723"/>
    </source>
</evidence>
<keyword evidence="7" id="KW-1185">Reference proteome</keyword>
<gene>
    <name evidence="6" type="ORF">NIES30_21730</name>
</gene>
<dbReference type="AlphaFoldDB" id="A0A1U7J099"/>
<dbReference type="EMBL" id="MRCG01000020">
    <property type="protein sequence ID" value="OKH44850.1"/>
    <property type="molecule type" value="Genomic_DNA"/>
</dbReference>
<dbReference type="CDD" id="cd07402">
    <property type="entry name" value="MPP_GpdQ"/>
    <property type="match status" value="1"/>
</dbReference>
<keyword evidence="2" id="KW-0378">Hydrolase</keyword>
<dbReference type="Gene3D" id="3.60.21.40">
    <property type="entry name" value="GpdQ, catalytic alpha/beta sandwich domain"/>
    <property type="match status" value="1"/>
</dbReference>
<accession>A0A1U7J099</accession>
<dbReference type="PANTHER" id="PTHR42988">
    <property type="entry name" value="PHOSPHOHYDROLASE"/>
    <property type="match status" value="1"/>
</dbReference>
<name>A0A1U7J099_9CYAN</name>
<dbReference type="InterPro" id="IPR029052">
    <property type="entry name" value="Metallo-depent_PP-like"/>
</dbReference>
<evidence type="ECO:0000313" key="6">
    <source>
        <dbReference type="EMBL" id="OKH44850.1"/>
    </source>
</evidence>
<keyword evidence="3" id="KW-0408">Iron</keyword>
<organism evidence="6 7">
    <name type="scientific">Phormidium tenue NIES-30</name>
    <dbReference type="NCBI Taxonomy" id="549789"/>
    <lineage>
        <taxon>Bacteria</taxon>
        <taxon>Bacillati</taxon>
        <taxon>Cyanobacteriota</taxon>
        <taxon>Cyanophyceae</taxon>
        <taxon>Oscillatoriophycideae</taxon>
        <taxon>Oscillatoriales</taxon>
        <taxon>Oscillatoriaceae</taxon>
        <taxon>Phormidium</taxon>
    </lineage>
</organism>
<evidence type="ECO:0000313" key="7">
    <source>
        <dbReference type="Proteomes" id="UP000185557"/>
    </source>
</evidence>
<dbReference type="GO" id="GO:0046872">
    <property type="term" value="F:metal ion binding"/>
    <property type="evidence" value="ECO:0007669"/>
    <property type="project" value="UniProtKB-KW"/>
</dbReference>
<evidence type="ECO:0000256" key="4">
    <source>
        <dbReference type="ARBA" id="ARBA00025742"/>
    </source>
</evidence>
<feature type="domain" description="Calcineurin-like phosphoesterase" evidence="5">
    <location>
        <begin position="4"/>
        <end position="198"/>
    </location>
</feature>
<sequence length="287" mass="31688">MTLIAQISDLHGQSAGALAYGVVDTNSLVQAAIAHLNQLNPQPDLVVATGDLVQQGTLADYQQLRAMLANLRAPIYLMPGNHDQGTNLRQVFADHHYLANSLDHLSYVVDGYPIRLIMLDNTLPGEKSGRLDAQRLAWLEAQLVRAPEAPTLIFMHHPPFTTGIPWMDRRWLDGRDALAALIAQHGQVERVSCGHLHRVMYRRWAGTIASTQPSLAHQGYLDLQPDTASQFVMEPPAYQLHIWGNGSLVSHTVFVGNFDGPHRFSDGQKSSGADSFNQNHLRFPLSG</sequence>
<keyword evidence="1" id="KW-0479">Metal-binding</keyword>
<evidence type="ECO:0000259" key="5">
    <source>
        <dbReference type="Pfam" id="PF00149"/>
    </source>
</evidence>
<dbReference type="InterPro" id="IPR050884">
    <property type="entry name" value="CNP_phosphodiesterase-III"/>
</dbReference>
<protein>
    <submittedName>
        <fullName evidence="6">Phosphodiesterase</fullName>
    </submittedName>
</protein>
<dbReference type="InterPro" id="IPR042283">
    <property type="entry name" value="GpdQ_catalytic"/>
</dbReference>
<dbReference type="GO" id="GO:0004112">
    <property type="term" value="F:cyclic-nucleotide phosphodiesterase activity"/>
    <property type="evidence" value="ECO:0007669"/>
    <property type="project" value="InterPro"/>
</dbReference>
<dbReference type="Proteomes" id="UP000185557">
    <property type="component" value="Unassembled WGS sequence"/>
</dbReference>
<comment type="caution">
    <text evidence="6">The sequence shown here is derived from an EMBL/GenBank/DDBJ whole genome shotgun (WGS) entry which is preliminary data.</text>
</comment>
<dbReference type="OrthoDB" id="651281at2"/>
<dbReference type="RefSeq" id="WP_073610553.1">
    <property type="nucleotide sequence ID" value="NZ_MRCG01000020.1"/>
</dbReference>
<reference evidence="6 7" key="1">
    <citation type="submission" date="2016-11" db="EMBL/GenBank/DDBJ databases">
        <title>Draft Genome Sequences of Nine Cyanobacterial Strains from Diverse Habitats.</title>
        <authorList>
            <person name="Zhu T."/>
            <person name="Hou S."/>
            <person name="Lu X."/>
            <person name="Hess W.R."/>
        </authorList>
    </citation>
    <scope>NUCLEOTIDE SEQUENCE [LARGE SCALE GENOMIC DNA]</scope>
    <source>
        <strain evidence="6 7">NIES-30</strain>
    </source>
</reference>
<dbReference type="InterPro" id="IPR004843">
    <property type="entry name" value="Calcineurin-like_PHP"/>
</dbReference>
<dbReference type="STRING" id="549789.NIES30_21730"/>
<dbReference type="SUPFAM" id="SSF56300">
    <property type="entry name" value="Metallo-dependent phosphatases"/>
    <property type="match status" value="1"/>
</dbReference>
<evidence type="ECO:0000256" key="3">
    <source>
        <dbReference type="ARBA" id="ARBA00023004"/>
    </source>
</evidence>
<proteinExistence type="inferred from homology"/>
<dbReference type="PANTHER" id="PTHR42988:SF2">
    <property type="entry name" value="CYCLIC NUCLEOTIDE PHOSPHODIESTERASE CBUA0032-RELATED"/>
    <property type="match status" value="1"/>
</dbReference>
<dbReference type="InterPro" id="IPR042281">
    <property type="entry name" value="GpdQ_beta-strand"/>
</dbReference>
<comment type="similarity">
    <text evidence="4">Belongs to the cyclic nucleotide phosphodiesterase class-III family.</text>
</comment>
<evidence type="ECO:0000256" key="2">
    <source>
        <dbReference type="ARBA" id="ARBA00022801"/>
    </source>
</evidence>
<dbReference type="Gene3D" id="3.30.750.180">
    <property type="entry name" value="GpdQ, beta-strand dimerisation domain"/>
    <property type="match status" value="1"/>
</dbReference>